<feature type="domain" description="NusB/RsmB/TIM44" evidence="2">
    <location>
        <begin position="14"/>
        <end position="78"/>
    </location>
</feature>
<feature type="non-terminal residue" evidence="3">
    <location>
        <position position="80"/>
    </location>
</feature>
<keyword evidence="1" id="KW-0694">RNA-binding</keyword>
<evidence type="ECO:0000313" key="3">
    <source>
        <dbReference type="EMBL" id="OUS38783.1"/>
    </source>
</evidence>
<dbReference type="Pfam" id="PF01029">
    <property type="entry name" value="NusB"/>
    <property type="match status" value="1"/>
</dbReference>
<comment type="caution">
    <text evidence="3">The sequence shown here is derived from an EMBL/GenBank/DDBJ whole genome shotgun (WGS) entry which is preliminary data.</text>
</comment>
<dbReference type="GO" id="GO:0006355">
    <property type="term" value="P:regulation of DNA-templated transcription"/>
    <property type="evidence" value="ECO:0007669"/>
    <property type="project" value="InterPro"/>
</dbReference>
<evidence type="ECO:0000313" key="4">
    <source>
        <dbReference type="Proteomes" id="UP000227088"/>
    </source>
</evidence>
<proteinExistence type="predicted"/>
<dbReference type="EMBL" id="MABE01000594">
    <property type="protein sequence ID" value="OUS38783.1"/>
    <property type="molecule type" value="Genomic_DNA"/>
</dbReference>
<accession>A0A1Y5HSL7</accession>
<name>A0A1Y5HSL7_OLEAN</name>
<evidence type="ECO:0000259" key="2">
    <source>
        <dbReference type="Pfam" id="PF01029"/>
    </source>
</evidence>
<dbReference type="AlphaFoldDB" id="A0A1Y5HSL7"/>
<reference evidence="4" key="1">
    <citation type="journal article" date="2017" name="Proc. Natl. Acad. Sci. U.S.A.">
        <title>Simulation of Deepwater Horizon oil plume reveals substrate specialization within a complex community of hydrocarbon degraders.</title>
        <authorList>
            <person name="Hu P."/>
            <person name="Dubinsky E.A."/>
            <person name="Probst A.J."/>
            <person name="Wang J."/>
            <person name="Sieber C.M.K."/>
            <person name="Tom L.M."/>
            <person name="Gardinali P."/>
            <person name="Banfield J.F."/>
            <person name="Atlas R.M."/>
            <person name="Andersen G.L."/>
        </authorList>
    </citation>
    <scope>NUCLEOTIDE SEQUENCE [LARGE SCALE GENOMIC DNA]</scope>
</reference>
<dbReference type="InterPro" id="IPR035926">
    <property type="entry name" value="NusB-like_sf"/>
</dbReference>
<dbReference type="InterPro" id="IPR006027">
    <property type="entry name" value="NusB_RsmB_TIM44"/>
</dbReference>
<dbReference type="Gene3D" id="1.10.940.10">
    <property type="entry name" value="NusB-like"/>
    <property type="match status" value="1"/>
</dbReference>
<evidence type="ECO:0000256" key="1">
    <source>
        <dbReference type="ARBA" id="ARBA00022884"/>
    </source>
</evidence>
<dbReference type="SUPFAM" id="SSF48013">
    <property type="entry name" value="NusB-like"/>
    <property type="match status" value="1"/>
</dbReference>
<organism evidence="3 4">
    <name type="scientific">Oleispira antarctica</name>
    <dbReference type="NCBI Taxonomy" id="188908"/>
    <lineage>
        <taxon>Bacteria</taxon>
        <taxon>Pseudomonadati</taxon>
        <taxon>Pseudomonadota</taxon>
        <taxon>Gammaproteobacteria</taxon>
        <taxon>Oceanospirillales</taxon>
        <taxon>Oceanospirillaceae</taxon>
        <taxon>Oleispira</taxon>
    </lineage>
</organism>
<sequence>MTIQRKSTPTSSVNIRATAARVLTQVQYGQSLAQCLPAAEEKIDFDDIPFLRELCYGSCRWYFRLNALAKMLLQKPFQDH</sequence>
<dbReference type="Proteomes" id="UP000227088">
    <property type="component" value="Unassembled WGS sequence"/>
</dbReference>
<dbReference type="GO" id="GO:0003723">
    <property type="term" value="F:RNA binding"/>
    <property type="evidence" value="ECO:0007669"/>
    <property type="project" value="UniProtKB-KW"/>
</dbReference>
<gene>
    <name evidence="3" type="ORF">A9R00_10230</name>
</gene>
<protein>
    <recommendedName>
        <fullName evidence="2">NusB/RsmB/TIM44 domain-containing protein</fullName>
    </recommendedName>
</protein>